<comment type="subunit">
    <text evidence="3">Homodimer.</text>
</comment>
<dbReference type="EMBL" id="CP006939">
    <property type="protein sequence ID" value="AHC14688.1"/>
    <property type="molecule type" value="Genomic_DNA"/>
</dbReference>
<dbReference type="InterPro" id="IPR036421">
    <property type="entry name" value="Fe_dep_repressor_sf"/>
</dbReference>
<dbReference type="Proteomes" id="UP000018680">
    <property type="component" value="Chromosome"/>
</dbReference>
<organism evidence="15 16">
    <name type="scientific">Salinispira pacifica</name>
    <dbReference type="NCBI Taxonomy" id="1307761"/>
    <lineage>
        <taxon>Bacteria</taxon>
        <taxon>Pseudomonadati</taxon>
        <taxon>Spirochaetota</taxon>
        <taxon>Spirochaetia</taxon>
        <taxon>Spirochaetales</taxon>
        <taxon>Spirochaetaceae</taxon>
        <taxon>Salinispira</taxon>
    </lineage>
</organism>
<evidence type="ECO:0000313" key="15">
    <source>
        <dbReference type="EMBL" id="AHC14688.1"/>
    </source>
</evidence>
<evidence type="ECO:0000313" key="16">
    <source>
        <dbReference type="Proteomes" id="UP000018680"/>
    </source>
</evidence>
<evidence type="ECO:0000256" key="1">
    <source>
        <dbReference type="ARBA" id="ARBA00004496"/>
    </source>
</evidence>
<dbReference type="PANTHER" id="PTHR33238">
    <property type="entry name" value="IRON (METAL) DEPENDENT REPRESSOR, DTXR FAMILY"/>
    <property type="match status" value="1"/>
</dbReference>
<dbReference type="InterPro" id="IPR022689">
    <property type="entry name" value="Iron_dep_repressor"/>
</dbReference>
<dbReference type="GO" id="GO:0046983">
    <property type="term" value="F:protein dimerization activity"/>
    <property type="evidence" value="ECO:0007669"/>
    <property type="project" value="InterPro"/>
</dbReference>
<dbReference type="InterPro" id="IPR050536">
    <property type="entry name" value="DtxR_MntR_Metal-Reg"/>
</dbReference>
<evidence type="ECO:0000256" key="12">
    <source>
        <dbReference type="ARBA" id="ARBA00025185"/>
    </source>
</evidence>
<evidence type="ECO:0000256" key="10">
    <source>
        <dbReference type="ARBA" id="ARBA00023163"/>
    </source>
</evidence>
<evidence type="ECO:0000256" key="8">
    <source>
        <dbReference type="ARBA" id="ARBA00023125"/>
    </source>
</evidence>
<dbReference type="PROSITE" id="PS50944">
    <property type="entry name" value="HTH_DTXR"/>
    <property type="match status" value="1"/>
</dbReference>
<dbReference type="Gene3D" id="1.10.60.10">
    <property type="entry name" value="Iron dependent repressor, metal binding and dimerisation domain"/>
    <property type="match status" value="1"/>
</dbReference>
<dbReference type="HOGENOM" id="CLU_069532_0_2_12"/>
<dbReference type="GO" id="GO:0046914">
    <property type="term" value="F:transition metal ion binding"/>
    <property type="evidence" value="ECO:0007669"/>
    <property type="project" value="InterPro"/>
</dbReference>
<comment type="similarity">
    <text evidence="2">Belongs to the DtxR/MntR family.</text>
</comment>
<evidence type="ECO:0000256" key="9">
    <source>
        <dbReference type="ARBA" id="ARBA00023159"/>
    </source>
</evidence>
<accession>V5WFW7</accession>
<name>V5WFW7_9SPIO</name>
<evidence type="ECO:0000256" key="13">
    <source>
        <dbReference type="ARBA" id="ARBA00032593"/>
    </source>
</evidence>
<evidence type="ECO:0000259" key="14">
    <source>
        <dbReference type="PROSITE" id="PS50944"/>
    </source>
</evidence>
<keyword evidence="6" id="KW-0678">Repressor</keyword>
<dbReference type="InterPro" id="IPR036388">
    <property type="entry name" value="WH-like_DNA-bd_sf"/>
</dbReference>
<dbReference type="STRING" id="1307761.L21SP2_1287"/>
<evidence type="ECO:0000256" key="7">
    <source>
        <dbReference type="ARBA" id="ARBA00023015"/>
    </source>
</evidence>
<evidence type="ECO:0000256" key="2">
    <source>
        <dbReference type="ARBA" id="ARBA00007871"/>
    </source>
</evidence>
<dbReference type="PANTHER" id="PTHR33238:SF11">
    <property type="entry name" value="TRANSCRIPTIONAL REGULATOR MNTR"/>
    <property type="match status" value="1"/>
</dbReference>
<dbReference type="GO" id="GO:0003700">
    <property type="term" value="F:DNA-binding transcription factor activity"/>
    <property type="evidence" value="ECO:0007669"/>
    <property type="project" value="InterPro"/>
</dbReference>
<comment type="function">
    <text evidence="12">In the presence of manganese, represses expression of mntH and mntS. Up-regulates expression of mntP.</text>
</comment>
<sequence>MYYSPAFLLRQHSGNLEGSCYCHTGYGNTGIWQIQVKTLCIKAISVYILKMDMEFEDILQTFPAASDYLSAIYLINRDHGHVSNSKLADWLDVSRPAVSQAVNRLKKLDLITQERYSHIQMTERGSRFAVKMLRRHYLLEHFLMDHLGFTWDEIDIEAKRLQNNISDIFEERMFKALGKPQTCPHGNPIPGTDDEEKILAYPQISGAEEGESGIFSRITEEGEEKEGLLKYIHEHEIHLGDRFTVKSRKEDGLLVDFQRQDNVQSMEEIVLPREFCDYLCYSPA</sequence>
<keyword evidence="7" id="KW-0805">Transcription regulation</keyword>
<evidence type="ECO:0000256" key="3">
    <source>
        <dbReference type="ARBA" id="ARBA00011738"/>
    </source>
</evidence>
<proteinExistence type="inferred from homology"/>
<dbReference type="GO" id="GO:0003677">
    <property type="term" value="F:DNA binding"/>
    <property type="evidence" value="ECO:0007669"/>
    <property type="project" value="UniProtKB-KW"/>
</dbReference>
<evidence type="ECO:0000256" key="5">
    <source>
        <dbReference type="ARBA" id="ARBA00022490"/>
    </source>
</evidence>
<keyword evidence="11" id="KW-0464">Manganese</keyword>
<feature type="domain" description="HTH dtxR-type" evidence="14">
    <location>
        <begin position="67"/>
        <end position="122"/>
    </location>
</feature>
<evidence type="ECO:0000256" key="11">
    <source>
        <dbReference type="ARBA" id="ARBA00023211"/>
    </source>
</evidence>
<keyword evidence="8" id="KW-0238">DNA-binding</keyword>
<reference evidence="15 16" key="1">
    <citation type="journal article" date="2015" name="Stand. Genomic Sci.">
        <title>Complete genome sequence and description of Salinispira pacifica gen. nov., sp. nov., a novel spirochaete isolated form a hypersaline microbial mat.</title>
        <authorList>
            <person name="Ben Hania W."/>
            <person name="Joseph M."/>
            <person name="Schumann P."/>
            <person name="Bunk B."/>
            <person name="Fiebig A."/>
            <person name="Sproer C."/>
            <person name="Klenk H.P."/>
            <person name="Fardeau M.L."/>
            <person name="Spring S."/>
        </authorList>
    </citation>
    <scope>NUCLEOTIDE SEQUENCE [LARGE SCALE GENOMIC DNA]</scope>
    <source>
        <strain evidence="15 16">L21-RPul-D2</strain>
    </source>
</reference>
<keyword evidence="5" id="KW-0963">Cytoplasm</keyword>
<keyword evidence="16" id="KW-1185">Reference proteome</keyword>
<keyword evidence="10" id="KW-0804">Transcription</keyword>
<dbReference type="eggNOG" id="COG1321">
    <property type="taxonomic scope" value="Bacteria"/>
</dbReference>
<dbReference type="AlphaFoldDB" id="V5WFW7"/>
<evidence type="ECO:0000256" key="4">
    <source>
        <dbReference type="ARBA" id="ARBA00022386"/>
    </source>
</evidence>
<protein>
    <recommendedName>
        <fullName evidence="4">Transcriptional regulator MntR</fullName>
    </recommendedName>
    <alternativeName>
        <fullName evidence="13">Manganese transport regulator</fullName>
    </alternativeName>
</protein>
<dbReference type="SMART" id="SM00529">
    <property type="entry name" value="HTH_DTXR"/>
    <property type="match status" value="1"/>
</dbReference>
<gene>
    <name evidence="15" type="ORF">L21SP2_1287</name>
</gene>
<dbReference type="Gene3D" id="1.10.10.10">
    <property type="entry name" value="Winged helix-like DNA-binding domain superfamily/Winged helix DNA-binding domain"/>
    <property type="match status" value="1"/>
</dbReference>
<dbReference type="SUPFAM" id="SSF47979">
    <property type="entry name" value="Iron-dependent repressor protein, dimerization domain"/>
    <property type="match status" value="1"/>
</dbReference>
<dbReference type="Pfam" id="PF02742">
    <property type="entry name" value="Fe_dep_repr_C"/>
    <property type="match status" value="1"/>
</dbReference>
<dbReference type="Pfam" id="PF01325">
    <property type="entry name" value="Fe_dep_repress"/>
    <property type="match status" value="1"/>
</dbReference>
<dbReference type="InterPro" id="IPR001367">
    <property type="entry name" value="Fe_dep_repressor"/>
</dbReference>
<dbReference type="KEGG" id="slr:L21SP2_1287"/>
<keyword evidence="9" id="KW-0010">Activator</keyword>
<evidence type="ECO:0000256" key="6">
    <source>
        <dbReference type="ARBA" id="ARBA00022491"/>
    </source>
</evidence>
<dbReference type="InterPro" id="IPR022687">
    <property type="entry name" value="HTH_DTXR"/>
</dbReference>
<dbReference type="GO" id="GO:0005737">
    <property type="term" value="C:cytoplasm"/>
    <property type="evidence" value="ECO:0007669"/>
    <property type="project" value="UniProtKB-SubCell"/>
</dbReference>
<dbReference type="InterPro" id="IPR036390">
    <property type="entry name" value="WH_DNA-bd_sf"/>
</dbReference>
<comment type="subcellular location">
    <subcellularLocation>
        <location evidence="1">Cytoplasm</location>
    </subcellularLocation>
</comment>
<dbReference type="SUPFAM" id="SSF46785">
    <property type="entry name" value="Winged helix' DNA-binding domain"/>
    <property type="match status" value="1"/>
</dbReference>